<protein>
    <submittedName>
        <fullName evidence="1">Uncharacterized protein</fullName>
    </submittedName>
</protein>
<gene>
    <name evidence="1" type="ORF">SAY86_029910</name>
</gene>
<proteinExistence type="predicted"/>
<name>A0AAN7RA39_TRANT</name>
<dbReference type="EMBL" id="JAXQNO010000005">
    <property type="protein sequence ID" value="KAK4797584.1"/>
    <property type="molecule type" value="Genomic_DNA"/>
</dbReference>
<accession>A0AAN7RA39</accession>
<organism evidence="1 2">
    <name type="scientific">Trapa natans</name>
    <name type="common">Water chestnut</name>
    <dbReference type="NCBI Taxonomy" id="22666"/>
    <lineage>
        <taxon>Eukaryota</taxon>
        <taxon>Viridiplantae</taxon>
        <taxon>Streptophyta</taxon>
        <taxon>Embryophyta</taxon>
        <taxon>Tracheophyta</taxon>
        <taxon>Spermatophyta</taxon>
        <taxon>Magnoliopsida</taxon>
        <taxon>eudicotyledons</taxon>
        <taxon>Gunneridae</taxon>
        <taxon>Pentapetalae</taxon>
        <taxon>rosids</taxon>
        <taxon>malvids</taxon>
        <taxon>Myrtales</taxon>
        <taxon>Lythraceae</taxon>
        <taxon>Trapa</taxon>
    </lineage>
</organism>
<sequence length="161" mass="19264">MPNKLDEWKEPLVNKWQKNKIRKLFQLVTLQFNWESNIVIGIEEFRTMNRHKEKPMYLLEEGFSSFTNSTICTRWTTLYTRKHHAYTMQCITRISLSASNFGMKRMNEHTDSHKAKTQMLQISNQVHLKIKFKYVLNQERLLEGLALKLQYMSCQSTQMGR</sequence>
<dbReference type="Proteomes" id="UP001346149">
    <property type="component" value="Unassembled WGS sequence"/>
</dbReference>
<evidence type="ECO:0000313" key="1">
    <source>
        <dbReference type="EMBL" id="KAK4797584.1"/>
    </source>
</evidence>
<dbReference type="AlphaFoldDB" id="A0AAN7RA39"/>
<comment type="caution">
    <text evidence="1">The sequence shown here is derived from an EMBL/GenBank/DDBJ whole genome shotgun (WGS) entry which is preliminary data.</text>
</comment>
<keyword evidence="2" id="KW-1185">Reference proteome</keyword>
<evidence type="ECO:0000313" key="2">
    <source>
        <dbReference type="Proteomes" id="UP001346149"/>
    </source>
</evidence>
<reference evidence="1 2" key="1">
    <citation type="journal article" date="2023" name="Hortic Res">
        <title>Pangenome of water caltrop reveals structural variations and asymmetric subgenome divergence after allopolyploidization.</title>
        <authorList>
            <person name="Zhang X."/>
            <person name="Chen Y."/>
            <person name="Wang L."/>
            <person name="Yuan Y."/>
            <person name="Fang M."/>
            <person name="Shi L."/>
            <person name="Lu R."/>
            <person name="Comes H.P."/>
            <person name="Ma Y."/>
            <person name="Chen Y."/>
            <person name="Huang G."/>
            <person name="Zhou Y."/>
            <person name="Zheng Z."/>
            <person name="Qiu Y."/>
        </authorList>
    </citation>
    <scope>NUCLEOTIDE SEQUENCE [LARGE SCALE GENOMIC DNA]</scope>
    <source>
        <strain evidence="1">F231</strain>
    </source>
</reference>